<comment type="caution">
    <text evidence="4">The sequence shown here is derived from an EMBL/GenBank/DDBJ whole genome shotgun (WGS) entry which is preliminary data.</text>
</comment>
<feature type="domain" description="FAS1" evidence="3">
    <location>
        <begin position="300"/>
        <end position="508"/>
    </location>
</feature>
<name>A0A8K0JTD9_9TREE</name>
<evidence type="ECO:0000256" key="2">
    <source>
        <dbReference type="SAM" id="SignalP"/>
    </source>
</evidence>
<dbReference type="GO" id="GO:0016236">
    <property type="term" value="P:macroautophagy"/>
    <property type="evidence" value="ECO:0007669"/>
    <property type="project" value="TreeGrafter"/>
</dbReference>
<feature type="chain" id="PRO_5035468445" description="FAS1 domain-containing protein" evidence="2">
    <location>
        <begin position="22"/>
        <end position="540"/>
    </location>
</feature>
<evidence type="ECO:0000256" key="1">
    <source>
        <dbReference type="SAM" id="MobiDB-lite"/>
    </source>
</evidence>
<feature type="region of interest" description="Disordered" evidence="1">
    <location>
        <begin position="185"/>
        <end position="204"/>
    </location>
</feature>
<dbReference type="GO" id="GO:0000329">
    <property type="term" value="C:fungal-type vacuole membrane"/>
    <property type="evidence" value="ECO:0007669"/>
    <property type="project" value="TreeGrafter"/>
</dbReference>
<dbReference type="Pfam" id="PF02469">
    <property type="entry name" value="Fasciclin"/>
    <property type="match status" value="2"/>
</dbReference>
<dbReference type="InterPro" id="IPR000782">
    <property type="entry name" value="FAS1_domain"/>
</dbReference>
<keyword evidence="5" id="KW-1185">Reference proteome</keyword>
<dbReference type="EMBL" id="JABELV010000033">
    <property type="protein sequence ID" value="KAG7562421.1"/>
    <property type="molecule type" value="Genomic_DNA"/>
</dbReference>
<dbReference type="Proteomes" id="UP000812966">
    <property type="component" value="Unassembled WGS sequence"/>
</dbReference>
<sequence>MRFTSLAPLAALLGTATTATALVLPWNNENANAADEIPTLSISDWQKVRSMGFDQVRTAGKLADDFVKTIVNDLEDVSSEWRGETRDQDDQLTIWQLLNQDKDRYSKLLKAIEIEGGNAKKILDDRDASITFFAPENSGIPDPHHKDHDHDHFASFDRAIENLQSNPTLDNLLRVHDLHSQRLFERDEDHHHRGPHKGHEGDDDEKKKRIFKFILGEILKYHGLPQALSATELANNKTVATALYPKFGANDGQPLRIHLEKKALPPSLELNFYAKVVATHSDRKAINGYLHEIDHPLLPPPSVLTSAFFVREFDTFTTAIQKIGETSAVAFEFSPKESKAEHHPVFRGNPAITAFLPTSDAFKKLPEKLQFFLFSPFGENVMRKLLGYHIIDKYVIFTESIHKVGTKGHRDPHQHHGHHGDHDHEKRSSWFEDEIEALFMQGDDSTFHIEEEFPTMLPNASVKVTIDKSKVVPLPGASRTTLKVNGVEAETVDGVALNGAIHVLPEVLKPPHEHHDEEGNLVESSWENWEQWLVQWADTQ</sequence>
<dbReference type="PANTHER" id="PTHR10900:SF122">
    <property type="entry name" value="FAS1 DOMAIN-CONTAINING PROTEIN"/>
    <property type="match status" value="1"/>
</dbReference>
<keyword evidence="2" id="KW-0732">Signal</keyword>
<dbReference type="InterPro" id="IPR050904">
    <property type="entry name" value="Adhesion/Biosynth-related"/>
</dbReference>
<dbReference type="Gene3D" id="2.30.180.10">
    <property type="entry name" value="FAS1 domain"/>
    <property type="match status" value="2"/>
</dbReference>
<feature type="compositionally biased region" description="Basic residues" evidence="1">
    <location>
        <begin position="406"/>
        <end position="419"/>
    </location>
</feature>
<proteinExistence type="predicted"/>
<dbReference type="SUPFAM" id="SSF82153">
    <property type="entry name" value="FAS1 domain"/>
    <property type="match status" value="2"/>
</dbReference>
<dbReference type="PANTHER" id="PTHR10900">
    <property type="entry name" value="PERIOSTIN-RELATED"/>
    <property type="match status" value="1"/>
</dbReference>
<dbReference type="AlphaFoldDB" id="A0A8K0JTD9"/>
<evidence type="ECO:0000313" key="5">
    <source>
        <dbReference type="Proteomes" id="UP000812966"/>
    </source>
</evidence>
<feature type="domain" description="FAS1" evidence="3">
    <location>
        <begin position="92"/>
        <end position="297"/>
    </location>
</feature>
<feature type="signal peptide" evidence="2">
    <location>
        <begin position="1"/>
        <end position="21"/>
    </location>
</feature>
<reference evidence="4" key="1">
    <citation type="submission" date="2020-04" db="EMBL/GenBank/DDBJ databases">
        <title>Analysis of mating type loci in Filobasidium floriforme.</title>
        <authorList>
            <person name="Nowrousian M."/>
        </authorList>
    </citation>
    <scope>NUCLEOTIDE SEQUENCE</scope>
    <source>
        <strain evidence="4">CBS 6242</strain>
    </source>
</reference>
<dbReference type="InterPro" id="IPR036378">
    <property type="entry name" value="FAS1_dom_sf"/>
</dbReference>
<organism evidence="4 5">
    <name type="scientific">Filobasidium floriforme</name>
    <dbReference type="NCBI Taxonomy" id="5210"/>
    <lineage>
        <taxon>Eukaryota</taxon>
        <taxon>Fungi</taxon>
        <taxon>Dikarya</taxon>
        <taxon>Basidiomycota</taxon>
        <taxon>Agaricomycotina</taxon>
        <taxon>Tremellomycetes</taxon>
        <taxon>Filobasidiales</taxon>
        <taxon>Filobasidiaceae</taxon>
        <taxon>Filobasidium</taxon>
    </lineage>
</organism>
<dbReference type="SMART" id="SM00554">
    <property type="entry name" value="FAS1"/>
    <property type="match status" value="2"/>
</dbReference>
<evidence type="ECO:0000313" key="4">
    <source>
        <dbReference type="EMBL" id="KAG7562421.1"/>
    </source>
</evidence>
<dbReference type="GO" id="GO:0005615">
    <property type="term" value="C:extracellular space"/>
    <property type="evidence" value="ECO:0007669"/>
    <property type="project" value="TreeGrafter"/>
</dbReference>
<evidence type="ECO:0000259" key="3">
    <source>
        <dbReference type="PROSITE" id="PS50213"/>
    </source>
</evidence>
<protein>
    <recommendedName>
        <fullName evidence="3">FAS1 domain-containing protein</fullName>
    </recommendedName>
</protein>
<dbReference type="PROSITE" id="PS50213">
    <property type="entry name" value="FAS1"/>
    <property type="match status" value="2"/>
</dbReference>
<dbReference type="OrthoDB" id="7700931at2759"/>
<feature type="region of interest" description="Disordered" evidence="1">
    <location>
        <begin position="406"/>
        <end position="427"/>
    </location>
</feature>
<gene>
    <name evidence="4" type="ORF">FFLO_02201</name>
</gene>
<accession>A0A8K0JTD9</accession>